<comment type="caution">
    <text evidence="1">The sequence shown here is derived from an EMBL/GenBank/DDBJ whole genome shotgun (WGS) entry which is preliminary data.</text>
</comment>
<name>A0A4Y7TJF2_COPMI</name>
<gene>
    <name evidence="1" type="ORF">FA13DRAFT_1708380</name>
</gene>
<accession>A0A4Y7TJF2</accession>
<organism evidence="1 2">
    <name type="scientific">Coprinellus micaceus</name>
    <name type="common">Glistening ink-cap mushroom</name>
    <name type="synonym">Coprinus micaceus</name>
    <dbReference type="NCBI Taxonomy" id="71717"/>
    <lineage>
        <taxon>Eukaryota</taxon>
        <taxon>Fungi</taxon>
        <taxon>Dikarya</taxon>
        <taxon>Basidiomycota</taxon>
        <taxon>Agaricomycotina</taxon>
        <taxon>Agaricomycetes</taxon>
        <taxon>Agaricomycetidae</taxon>
        <taxon>Agaricales</taxon>
        <taxon>Agaricineae</taxon>
        <taxon>Psathyrellaceae</taxon>
        <taxon>Coprinellus</taxon>
    </lineage>
</organism>
<protein>
    <submittedName>
        <fullName evidence="1">Uncharacterized protein</fullName>
    </submittedName>
</protein>
<keyword evidence="2" id="KW-1185">Reference proteome</keyword>
<evidence type="ECO:0000313" key="1">
    <source>
        <dbReference type="EMBL" id="TEB33629.1"/>
    </source>
</evidence>
<dbReference type="AlphaFoldDB" id="A0A4Y7TJF2"/>
<sequence>MTSLRSTTLPACEYLFITLNVKTRDDLRQDMGDLVGRYTLPFVSEDAEITIFDCPASPAFTVAFARSNPSRKEDPRIEVSTSGPSLAQAQLWWKHNLVIVLKMKYRHVIQAAQYAAFLWTWKPAIREVSNVVYSPETPYGGGAQQPPASTPRGYLCSIFDFLTSESSKSLNLVCKSSFAEQLKRSYHLQEKGEGLVEVRGREALPSLAAAFDLGCSPSDPDACPKAEP</sequence>
<evidence type="ECO:0000313" key="2">
    <source>
        <dbReference type="Proteomes" id="UP000298030"/>
    </source>
</evidence>
<dbReference type="Proteomes" id="UP000298030">
    <property type="component" value="Unassembled WGS sequence"/>
</dbReference>
<proteinExistence type="predicted"/>
<reference evidence="1 2" key="1">
    <citation type="journal article" date="2019" name="Nat. Ecol. Evol.">
        <title>Megaphylogeny resolves global patterns of mushroom evolution.</title>
        <authorList>
            <person name="Varga T."/>
            <person name="Krizsan K."/>
            <person name="Foldi C."/>
            <person name="Dima B."/>
            <person name="Sanchez-Garcia M."/>
            <person name="Sanchez-Ramirez S."/>
            <person name="Szollosi G.J."/>
            <person name="Szarkandi J.G."/>
            <person name="Papp V."/>
            <person name="Albert L."/>
            <person name="Andreopoulos W."/>
            <person name="Angelini C."/>
            <person name="Antonin V."/>
            <person name="Barry K.W."/>
            <person name="Bougher N.L."/>
            <person name="Buchanan P."/>
            <person name="Buyck B."/>
            <person name="Bense V."/>
            <person name="Catcheside P."/>
            <person name="Chovatia M."/>
            <person name="Cooper J."/>
            <person name="Damon W."/>
            <person name="Desjardin D."/>
            <person name="Finy P."/>
            <person name="Geml J."/>
            <person name="Haridas S."/>
            <person name="Hughes K."/>
            <person name="Justo A."/>
            <person name="Karasinski D."/>
            <person name="Kautmanova I."/>
            <person name="Kiss B."/>
            <person name="Kocsube S."/>
            <person name="Kotiranta H."/>
            <person name="LaButti K.M."/>
            <person name="Lechner B.E."/>
            <person name="Liimatainen K."/>
            <person name="Lipzen A."/>
            <person name="Lukacs Z."/>
            <person name="Mihaltcheva S."/>
            <person name="Morgado L.N."/>
            <person name="Niskanen T."/>
            <person name="Noordeloos M.E."/>
            <person name="Ohm R.A."/>
            <person name="Ortiz-Santana B."/>
            <person name="Ovrebo C."/>
            <person name="Racz N."/>
            <person name="Riley R."/>
            <person name="Savchenko A."/>
            <person name="Shiryaev A."/>
            <person name="Soop K."/>
            <person name="Spirin V."/>
            <person name="Szebenyi C."/>
            <person name="Tomsovsky M."/>
            <person name="Tulloss R.E."/>
            <person name="Uehling J."/>
            <person name="Grigoriev I.V."/>
            <person name="Vagvolgyi C."/>
            <person name="Papp T."/>
            <person name="Martin F.M."/>
            <person name="Miettinen O."/>
            <person name="Hibbett D.S."/>
            <person name="Nagy L.G."/>
        </authorList>
    </citation>
    <scope>NUCLEOTIDE SEQUENCE [LARGE SCALE GENOMIC DNA]</scope>
    <source>
        <strain evidence="1 2">FP101781</strain>
    </source>
</reference>
<dbReference type="EMBL" id="QPFP01000012">
    <property type="protein sequence ID" value="TEB33629.1"/>
    <property type="molecule type" value="Genomic_DNA"/>
</dbReference>